<comment type="caution">
    <text evidence="1">The sequence shown here is derived from an EMBL/GenBank/DDBJ whole genome shotgun (WGS) entry which is preliminary data.</text>
</comment>
<dbReference type="EMBL" id="SZQL01000027">
    <property type="protein sequence ID" value="TKK64854.1"/>
    <property type="molecule type" value="Genomic_DNA"/>
</dbReference>
<dbReference type="OrthoDB" id="678575at2"/>
<sequence length="69" mass="8206">MQSENLSCLMRLSWEIQRKKKCSRAKSLRAAWAITLNEDITIYYLVKRHSHSFYPNKIQLSDLTLFSNQ</sequence>
<accession>A0A4U3KTM4</accession>
<dbReference type="Proteomes" id="UP000305848">
    <property type="component" value="Unassembled WGS sequence"/>
</dbReference>
<keyword evidence="2" id="KW-1185">Reference proteome</keyword>
<gene>
    <name evidence="1" type="ORF">FC093_21615</name>
</gene>
<protein>
    <submittedName>
        <fullName evidence="1">Uncharacterized protein</fullName>
    </submittedName>
</protein>
<evidence type="ECO:0000313" key="2">
    <source>
        <dbReference type="Proteomes" id="UP000305848"/>
    </source>
</evidence>
<evidence type="ECO:0000313" key="1">
    <source>
        <dbReference type="EMBL" id="TKK64854.1"/>
    </source>
</evidence>
<name>A0A4U3KTM4_9BACT</name>
<dbReference type="RefSeq" id="WP_137263903.1">
    <property type="nucleotide sequence ID" value="NZ_SZQL01000027.1"/>
</dbReference>
<organism evidence="1 2">
    <name type="scientific">Ilyomonas limi</name>
    <dbReference type="NCBI Taxonomy" id="2575867"/>
    <lineage>
        <taxon>Bacteria</taxon>
        <taxon>Pseudomonadati</taxon>
        <taxon>Bacteroidota</taxon>
        <taxon>Chitinophagia</taxon>
        <taxon>Chitinophagales</taxon>
        <taxon>Chitinophagaceae</taxon>
        <taxon>Ilyomonas</taxon>
    </lineage>
</organism>
<reference evidence="1 2" key="1">
    <citation type="submission" date="2019-05" db="EMBL/GenBank/DDBJ databases">
        <title>Panacibacter sp. strain 17mud1-8 Genome sequencing and assembly.</title>
        <authorList>
            <person name="Chhetri G."/>
        </authorList>
    </citation>
    <scope>NUCLEOTIDE SEQUENCE [LARGE SCALE GENOMIC DNA]</scope>
    <source>
        <strain evidence="1 2">17mud1-8</strain>
    </source>
</reference>
<dbReference type="AlphaFoldDB" id="A0A4U3KTM4"/>
<proteinExistence type="predicted"/>